<dbReference type="Proteomes" id="UP000808349">
    <property type="component" value="Unassembled WGS sequence"/>
</dbReference>
<sequence>MEKVKEKKVEKSDPLSSKCKDYGLNIGESIKKWFQLNPETTIVSVAKKLKISKVGFYHRINLPYYGNTVDLIEISLLLKHDFISPLLNIYKNKGNNVEISYTESEVLSLKNELEKTKDLLVRSQREADRLHEILDSHKKA</sequence>
<organism evidence="1 2">
    <name type="scientific">Candidatus Defluviibacterium haderslevense</name>
    <dbReference type="NCBI Taxonomy" id="2981993"/>
    <lineage>
        <taxon>Bacteria</taxon>
        <taxon>Pseudomonadati</taxon>
        <taxon>Bacteroidota</taxon>
        <taxon>Saprospiria</taxon>
        <taxon>Saprospirales</taxon>
        <taxon>Saprospiraceae</taxon>
        <taxon>Candidatus Defluviibacterium</taxon>
    </lineage>
</organism>
<dbReference type="AlphaFoldDB" id="A0A9D7SBK5"/>
<reference evidence="1 2" key="1">
    <citation type="submission" date="2020-10" db="EMBL/GenBank/DDBJ databases">
        <title>Connecting structure to function with the recovery of over 1000 high-quality activated sludge metagenome-assembled genomes encoding full-length rRNA genes using long-read sequencing.</title>
        <authorList>
            <person name="Singleton C.M."/>
            <person name="Petriglieri F."/>
            <person name="Kristensen J.M."/>
            <person name="Kirkegaard R.H."/>
            <person name="Michaelsen T.Y."/>
            <person name="Andersen M.H."/>
            <person name="Karst S.M."/>
            <person name="Dueholm M.S."/>
            <person name="Nielsen P.H."/>
            <person name="Albertsen M."/>
        </authorList>
    </citation>
    <scope>NUCLEOTIDE SEQUENCE [LARGE SCALE GENOMIC DNA]</scope>
    <source>
        <strain evidence="1">Ribe_18-Q3-R11-54_BAT3C.373</strain>
    </source>
</reference>
<dbReference type="EMBL" id="JADKFW010000008">
    <property type="protein sequence ID" value="MBK9718204.1"/>
    <property type="molecule type" value="Genomic_DNA"/>
</dbReference>
<proteinExistence type="predicted"/>
<gene>
    <name evidence="1" type="ORF">IPO85_11960</name>
</gene>
<accession>A0A9D7SBK5</accession>
<protein>
    <submittedName>
        <fullName evidence="1">Uncharacterized protein</fullName>
    </submittedName>
</protein>
<evidence type="ECO:0000313" key="2">
    <source>
        <dbReference type="Proteomes" id="UP000808349"/>
    </source>
</evidence>
<evidence type="ECO:0000313" key="1">
    <source>
        <dbReference type="EMBL" id="MBK9718204.1"/>
    </source>
</evidence>
<name>A0A9D7SBK5_9BACT</name>
<comment type="caution">
    <text evidence="1">The sequence shown here is derived from an EMBL/GenBank/DDBJ whole genome shotgun (WGS) entry which is preliminary data.</text>
</comment>